<dbReference type="Proteomes" id="UP000183376">
    <property type="component" value="Chromosome I"/>
</dbReference>
<gene>
    <name evidence="1" type="ORF">SAMN04489726_3826</name>
</gene>
<dbReference type="AlphaFoldDB" id="A0A1G9WUJ4"/>
<reference evidence="1 2" key="1">
    <citation type="submission" date="2016-10" db="EMBL/GenBank/DDBJ databases">
        <authorList>
            <person name="de Groot N.N."/>
        </authorList>
    </citation>
    <scope>NUCLEOTIDE SEQUENCE [LARGE SCALE GENOMIC DNA]</scope>
    <source>
        <strain evidence="1 2">DSM 44149</strain>
    </source>
</reference>
<sequence length="41" mass="4357">MDAVWHGQPAASHLSDLHTYVSRSVVVAGAATAIRERIGLL</sequence>
<proteinExistence type="predicted"/>
<dbReference type="EMBL" id="LT629701">
    <property type="protein sequence ID" value="SDM88264.1"/>
    <property type="molecule type" value="Genomic_DNA"/>
</dbReference>
<accession>A0A1G9WUJ4</accession>
<evidence type="ECO:0000313" key="2">
    <source>
        <dbReference type="Proteomes" id="UP000183376"/>
    </source>
</evidence>
<protein>
    <submittedName>
        <fullName evidence="1">Uncharacterized protein</fullName>
    </submittedName>
</protein>
<keyword evidence="2" id="KW-1185">Reference proteome</keyword>
<dbReference type="STRING" id="211114.SAMN04489726_3826"/>
<dbReference type="RefSeq" id="WP_269459656.1">
    <property type="nucleotide sequence ID" value="NZ_JOEF01000016.1"/>
</dbReference>
<evidence type="ECO:0000313" key="1">
    <source>
        <dbReference type="EMBL" id="SDM88264.1"/>
    </source>
</evidence>
<name>A0A1G9WUJ4_ALLAB</name>
<organism evidence="1 2">
    <name type="scientific">Allokutzneria albata</name>
    <name type="common">Kibdelosporangium albatum</name>
    <dbReference type="NCBI Taxonomy" id="211114"/>
    <lineage>
        <taxon>Bacteria</taxon>
        <taxon>Bacillati</taxon>
        <taxon>Actinomycetota</taxon>
        <taxon>Actinomycetes</taxon>
        <taxon>Pseudonocardiales</taxon>
        <taxon>Pseudonocardiaceae</taxon>
        <taxon>Allokutzneria</taxon>
    </lineage>
</organism>